<evidence type="ECO:0000256" key="5">
    <source>
        <dbReference type="ARBA" id="ARBA00022801"/>
    </source>
</evidence>
<feature type="region of interest" description="Disordered" evidence="6">
    <location>
        <begin position="407"/>
        <end position="464"/>
    </location>
</feature>
<comment type="similarity">
    <text evidence="1">Belongs to the peptidase C48 family.</text>
</comment>
<keyword evidence="5" id="KW-0378">Hydrolase</keyword>
<feature type="region of interest" description="Disordered" evidence="6">
    <location>
        <begin position="984"/>
        <end position="1006"/>
    </location>
</feature>
<evidence type="ECO:0000256" key="1">
    <source>
        <dbReference type="ARBA" id="ARBA00005234"/>
    </source>
</evidence>
<dbReference type="InterPro" id="IPR038765">
    <property type="entry name" value="Papain-like_cys_pep_sf"/>
</dbReference>
<keyword evidence="9" id="KW-1185">Reference proteome</keyword>
<dbReference type="PANTHER" id="PTHR46896:SF3">
    <property type="entry name" value="FI06413P-RELATED"/>
    <property type="match status" value="1"/>
</dbReference>
<dbReference type="Pfam" id="PF02902">
    <property type="entry name" value="Peptidase_C48"/>
    <property type="match status" value="1"/>
</dbReference>
<dbReference type="Proteomes" id="UP001285441">
    <property type="component" value="Unassembled WGS sequence"/>
</dbReference>
<evidence type="ECO:0000256" key="4">
    <source>
        <dbReference type="ARBA" id="ARBA00022786"/>
    </source>
</evidence>
<name>A0AAE0KLL5_9PEZI</name>
<dbReference type="SUPFAM" id="SSF54001">
    <property type="entry name" value="Cysteine proteinases"/>
    <property type="match status" value="1"/>
</dbReference>
<feature type="region of interest" description="Disordered" evidence="6">
    <location>
        <begin position="718"/>
        <end position="745"/>
    </location>
</feature>
<evidence type="ECO:0000313" key="8">
    <source>
        <dbReference type="EMBL" id="KAK3378490.1"/>
    </source>
</evidence>
<dbReference type="InterPro" id="IPR003653">
    <property type="entry name" value="Peptidase_C48_C"/>
</dbReference>
<feature type="region of interest" description="Disordered" evidence="6">
    <location>
        <begin position="859"/>
        <end position="902"/>
    </location>
</feature>
<evidence type="ECO:0000256" key="3">
    <source>
        <dbReference type="ARBA" id="ARBA00022670"/>
    </source>
</evidence>
<feature type="compositionally biased region" description="Polar residues" evidence="6">
    <location>
        <begin position="439"/>
        <end position="455"/>
    </location>
</feature>
<reference evidence="8" key="1">
    <citation type="journal article" date="2023" name="Mol. Phylogenet. Evol.">
        <title>Genome-scale phylogeny and comparative genomics of the fungal order Sordariales.</title>
        <authorList>
            <person name="Hensen N."/>
            <person name="Bonometti L."/>
            <person name="Westerberg I."/>
            <person name="Brannstrom I.O."/>
            <person name="Guillou S."/>
            <person name="Cros-Aarteil S."/>
            <person name="Calhoun S."/>
            <person name="Haridas S."/>
            <person name="Kuo A."/>
            <person name="Mondo S."/>
            <person name="Pangilinan J."/>
            <person name="Riley R."/>
            <person name="LaButti K."/>
            <person name="Andreopoulos B."/>
            <person name="Lipzen A."/>
            <person name="Chen C."/>
            <person name="Yan M."/>
            <person name="Daum C."/>
            <person name="Ng V."/>
            <person name="Clum A."/>
            <person name="Steindorff A."/>
            <person name="Ohm R.A."/>
            <person name="Martin F."/>
            <person name="Silar P."/>
            <person name="Natvig D.O."/>
            <person name="Lalanne C."/>
            <person name="Gautier V."/>
            <person name="Ament-Velasquez S.L."/>
            <person name="Kruys A."/>
            <person name="Hutchinson M.I."/>
            <person name="Powell A.J."/>
            <person name="Barry K."/>
            <person name="Miller A.N."/>
            <person name="Grigoriev I.V."/>
            <person name="Debuchy R."/>
            <person name="Gladieux P."/>
            <person name="Hiltunen Thoren M."/>
            <person name="Johannesson H."/>
        </authorList>
    </citation>
    <scope>NUCLEOTIDE SEQUENCE</scope>
    <source>
        <strain evidence="8">CBS 232.78</strain>
    </source>
</reference>
<protein>
    <recommendedName>
        <fullName evidence="7">Ubiquitin-like protease family profile domain-containing protein</fullName>
    </recommendedName>
</protein>
<sequence>MRGAYKMPPAGGRRVGKVNVGGPITPINTLEAPFGDSVSTGSPLKRPPIRPSSSRVLGQPPTAKRLKVDSPTSLAAFTTSIFSLTEDIEGASVTERNGSQGSLSHSGQRGVMEFQYVEGMAKNQSRGSRRPNRRNPSTSYSTRSHPLPSWSVKSITPGRDEIADDSNDSNDELAHESIPNRHSNTARMVDAADHHILGISPTTAQHPHSAARGKKRQRHAYAGSDEQSDELMSPPSRQLSRPGSHKVLSVIEHTAANRPSDKLALPREDLIPVRAAVCQQNYRYAAAGEGGKKGCRCCYFMPVGTGENHELRAVDDQGNPTDEYTWLKITPKTQYLYYHPKSTYIKVTQPSDIQHKIGATMVLEFRSLADARQVIEWAKIKLGKTCQFVEYDGIKLRQTFEKTSMDATKMPTPLKESVESPVPVLPPRFLPQGEALQKVKSSQRTGVESLSSHSSEAPDDSRSSLRNKMLVSAHSATPHDAPLKNNAPITQRSLRTRQMDGRVYAEEESNATDVVRWSETNTGWESSWKVPLVIRRTTVDKDDIQRLDDGQCLNDNLIMYGLRYLFEKYPLRHKDLNSRVYMHNSFFYTKLRSGRSKINYDGVKSWTAKVDLLAYDYIIVPVNEHYHWWVAIICNPGKLDPDSQGHPADIEDVTEASSKSLQGGTSIDLEITKIVDRTPSKSPRQMETVEMEQSMNGSSKPVDAMIGDDDVDVIPIASDLQPSAGKTPKPGKKGSSTARKYSPEDPRIITLDSLDQSHSPTVGILKQYLIAEFADKRNKIISETPQLGMRAVGIPQQDNFSDCGVYLLGYIQEFVKNPDRFVHSLLRRETPPWKVNSSELRTTWRDNIFAEQKAYQDEQLAGKKKKRATKPSNGDLYSSRPTSSCNEDTLGGDVTDPPGTEMASVEKLSGESLGTSPHIAGEIPKVLAGAGEVIASHDHARPSREVESHVPDAALVPQAMTFSPLRATRHGDSDIKVLHSRTKSAAFPTSQSHLVSARPQSARDEDSDEVVLLQPRGDTVMQSTETQSLREKPVVNLVEDDEPILLQKLPSTSPTSQRDVEEVHATPSKIGNRISVDLIQPSTKTSRTKASHTSSTSPGRIARGLLSPYFSSGAFGSSVPVVERAKLVRPDPIVDLTNSR</sequence>
<dbReference type="GO" id="GO:0005634">
    <property type="term" value="C:nucleus"/>
    <property type="evidence" value="ECO:0007669"/>
    <property type="project" value="TreeGrafter"/>
</dbReference>
<feature type="compositionally biased region" description="Basic residues" evidence="6">
    <location>
        <begin position="209"/>
        <end position="219"/>
    </location>
</feature>
<dbReference type="InterPro" id="IPR051947">
    <property type="entry name" value="Sentrin-specific_protease"/>
</dbReference>
<feature type="compositionally biased region" description="Polar residues" evidence="6">
    <location>
        <begin position="870"/>
        <end position="887"/>
    </location>
</feature>
<dbReference type="AlphaFoldDB" id="A0AAE0KLL5"/>
<comment type="caution">
    <text evidence="8">The sequence shown here is derived from an EMBL/GenBank/DDBJ whole genome shotgun (WGS) entry which is preliminary data.</text>
</comment>
<keyword evidence="3" id="KW-0645">Protease</keyword>
<organism evidence="8 9">
    <name type="scientific">Podospora didyma</name>
    <dbReference type="NCBI Taxonomy" id="330526"/>
    <lineage>
        <taxon>Eukaryota</taxon>
        <taxon>Fungi</taxon>
        <taxon>Dikarya</taxon>
        <taxon>Ascomycota</taxon>
        <taxon>Pezizomycotina</taxon>
        <taxon>Sordariomycetes</taxon>
        <taxon>Sordariomycetidae</taxon>
        <taxon>Sordariales</taxon>
        <taxon>Podosporaceae</taxon>
        <taxon>Podospora</taxon>
    </lineage>
</organism>
<dbReference type="PANTHER" id="PTHR46896">
    <property type="entry name" value="SENTRIN-SPECIFIC PROTEASE"/>
    <property type="match status" value="1"/>
</dbReference>
<feature type="region of interest" description="Disordered" evidence="6">
    <location>
        <begin position="121"/>
        <end position="183"/>
    </location>
</feature>
<evidence type="ECO:0000256" key="6">
    <source>
        <dbReference type="SAM" id="MobiDB-lite"/>
    </source>
</evidence>
<dbReference type="Gene3D" id="3.40.395.10">
    <property type="entry name" value="Adenoviral Proteinase, Chain A"/>
    <property type="match status" value="1"/>
</dbReference>
<feature type="domain" description="Ubiquitin-like protease family profile" evidence="7">
    <location>
        <begin position="537"/>
        <end position="814"/>
    </location>
</feature>
<dbReference type="GO" id="GO:0016926">
    <property type="term" value="P:protein desumoylation"/>
    <property type="evidence" value="ECO:0007669"/>
    <property type="project" value="TreeGrafter"/>
</dbReference>
<gene>
    <name evidence="8" type="ORF">B0H63DRAFT_248768</name>
</gene>
<dbReference type="EMBL" id="JAULSW010000006">
    <property type="protein sequence ID" value="KAK3378490.1"/>
    <property type="molecule type" value="Genomic_DNA"/>
</dbReference>
<accession>A0AAE0KLL5</accession>
<proteinExistence type="inferred from homology"/>
<dbReference type="GO" id="GO:0005737">
    <property type="term" value="C:cytoplasm"/>
    <property type="evidence" value="ECO:0007669"/>
    <property type="project" value="TreeGrafter"/>
</dbReference>
<evidence type="ECO:0000256" key="2">
    <source>
        <dbReference type="ARBA" id="ARBA00022553"/>
    </source>
</evidence>
<feature type="compositionally biased region" description="Polar residues" evidence="6">
    <location>
        <begin position="680"/>
        <end position="699"/>
    </location>
</feature>
<evidence type="ECO:0000259" key="7">
    <source>
        <dbReference type="PROSITE" id="PS50600"/>
    </source>
</evidence>
<evidence type="ECO:0000313" key="9">
    <source>
        <dbReference type="Proteomes" id="UP001285441"/>
    </source>
</evidence>
<keyword evidence="2" id="KW-0597">Phosphoprotein</keyword>
<dbReference type="PROSITE" id="PS50600">
    <property type="entry name" value="ULP_PROTEASE"/>
    <property type="match status" value="1"/>
</dbReference>
<feature type="region of interest" description="Disordered" evidence="6">
    <location>
        <begin position="1080"/>
        <end position="1103"/>
    </location>
</feature>
<dbReference type="InterPro" id="IPR057501">
    <property type="entry name" value="DeUb_enz_PH"/>
</dbReference>
<feature type="region of interest" description="Disordered" evidence="6">
    <location>
        <begin position="678"/>
        <end position="701"/>
    </location>
</feature>
<feature type="region of interest" description="Disordered" evidence="6">
    <location>
        <begin position="200"/>
        <end position="245"/>
    </location>
</feature>
<reference evidence="8" key="2">
    <citation type="submission" date="2023-06" db="EMBL/GenBank/DDBJ databases">
        <authorList>
            <consortium name="Lawrence Berkeley National Laboratory"/>
            <person name="Haridas S."/>
            <person name="Hensen N."/>
            <person name="Bonometti L."/>
            <person name="Westerberg I."/>
            <person name="Brannstrom I.O."/>
            <person name="Guillou S."/>
            <person name="Cros-Aarteil S."/>
            <person name="Calhoun S."/>
            <person name="Kuo A."/>
            <person name="Mondo S."/>
            <person name="Pangilinan J."/>
            <person name="Riley R."/>
            <person name="LaButti K."/>
            <person name="Andreopoulos B."/>
            <person name="Lipzen A."/>
            <person name="Chen C."/>
            <person name="Yanf M."/>
            <person name="Daum C."/>
            <person name="Ng V."/>
            <person name="Clum A."/>
            <person name="Steindorff A."/>
            <person name="Ohm R."/>
            <person name="Martin F."/>
            <person name="Silar P."/>
            <person name="Natvig D."/>
            <person name="Lalanne C."/>
            <person name="Gautier V."/>
            <person name="Ament-velasquez S.L."/>
            <person name="Kruys A."/>
            <person name="Hutchinson M.I."/>
            <person name="Powell A.J."/>
            <person name="Barry K."/>
            <person name="Miller A.N."/>
            <person name="Grigoriev I.V."/>
            <person name="Debuchy R."/>
            <person name="Gladieux P."/>
            <person name="Thoren M.H."/>
            <person name="Johannesson H."/>
        </authorList>
    </citation>
    <scope>NUCLEOTIDE SEQUENCE</scope>
    <source>
        <strain evidence="8">CBS 232.78</strain>
    </source>
</reference>
<feature type="compositionally biased region" description="Acidic residues" evidence="6">
    <location>
        <begin position="162"/>
        <end position="171"/>
    </location>
</feature>
<feature type="region of interest" description="Disordered" evidence="6">
    <location>
        <begin position="1"/>
        <end position="68"/>
    </location>
</feature>
<keyword evidence="4" id="KW-0833">Ubl conjugation pathway</keyword>
<dbReference type="GO" id="GO:0006508">
    <property type="term" value="P:proteolysis"/>
    <property type="evidence" value="ECO:0007669"/>
    <property type="project" value="UniProtKB-KW"/>
</dbReference>
<dbReference type="Pfam" id="PF25424">
    <property type="entry name" value="PH_35"/>
    <property type="match status" value="1"/>
</dbReference>
<dbReference type="GO" id="GO:0070139">
    <property type="term" value="F:SUMO-specific endopeptidase activity"/>
    <property type="evidence" value="ECO:0007669"/>
    <property type="project" value="TreeGrafter"/>
</dbReference>
<feature type="compositionally biased region" description="Low complexity" evidence="6">
    <location>
        <begin position="722"/>
        <end position="737"/>
    </location>
</feature>